<dbReference type="PROSITE" id="PS50850">
    <property type="entry name" value="MFS"/>
    <property type="match status" value="1"/>
</dbReference>
<dbReference type="OrthoDB" id="9781469at2"/>
<feature type="transmembrane region" description="Helical" evidence="6">
    <location>
        <begin position="101"/>
        <end position="120"/>
    </location>
</feature>
<feature type="transmembrane region" description="Helical" evidence="6">
    <location>
        <begin position="70"/>
        <end position="89"/>
    </location>
</feature>
<comment type="caution">
    <text evidence="8">The sequence shown here is derived from an EMBL/GenBank/DDBJ whole genome shotgun (WGS) entry which is preliminary data.</text>
</comment>
<feature type="transmembrane region" description="Helical" evidence="6">
    <location>
        <begin position="221"/>
        <end position="238"/>
    </location>
</feature>
<dbReference type="EMBL" id="MOMC01000015">
    <property type="protein sequence ID" value="ONH31600.1"/>
    <property type="molecule type" value="Genomic_DNA"/>
</dbReference>
<reference evidence="9" key="1">
    <citation type="submission" date="2016-10" db="EMBL/GenBank/DDBJ databases">
        <title>Frankia sp. NRRL B-16386 Genome sequencing.</title>
        <authorList>
            <person name="Ghodhbane-Gtari F."/>
            <person name="Swanson E."/>
            <person name="Gueddou A."/>
            <person name="Hezbri K."/>
            <person name="Ktari K."/>
            <person name="Nouioui I."/>
            <person name="Morris K."/>
            <person name="Simpson S."/>
            <person name="Abebe-Akele F."/>
            <person name="Thomas K."/>
            <person name="Gtari M."/>
            <person name="Tisa L.S."/>
        </authorList>
    </citation>
    <scope>NUCLEOTIDE SEQUENCE [LARGE SCALE GENOMIC DNA]</scope>
    <source>
        <strain evidence="9">NRRL B-16386</strain>
    </source>
</reference>
<dbReference type="AlphaFoldDB" id="A0A1V2IF09"/>
<feature type="transmembrane region" description="Helical" evidence="6">
    <location>
        <begin position="423"/>
        <end position="440"/>
    </location>
</feature>
<evidence type="ECO:0000256" key="5">
    <source>
        <dbReference type="SAM" id="MobiDB-lite"/>
    </source>
</evidence>
<dbReference type="GO" id="GO:0005886">
    <property type="term" value="C:plasma membrane"/>
    <property type="evidence" value="ECO:0007669"/>
    <property type="project" value="UniProtKB-SubCell"/>
</dbReference>
<feature type="transmembrane region" description="Helical" evidence="6">
    <location>
        <begin position="328"/>
        <end position="346"/>
    </location>
</feature>
<dbReference type="PRINTS" id="PR01036">
    <property type="entry name" value="TCRTETB"/>
</dbReference>
<feature type="region of interest" description="Disordered" evidence="5">
    <location>
        <begin position="471"/>
        <end position="496"/>
    </location>
</feature>
<name>A0A1V2IF09_9ACTN</name>
<dbReference type="Gene3D" id="1.20.1720.10">
    <property type="entry name" value="Multidrug resistance protein D"/>
    <property type="match status" value="1"/>
</dbReference>
<feature type="transmembrane region" description="Helical" evidence="6">
    <location>
        <begin position="353"/>
        <end position="371"/>
    </location>
</feature>
<evidence type="ECO:0000259" key="7">
    <source>
        <dbReference type="PROSITE" id="PS50850"/>
    </source>
</evidence>
<keyword evidence="9" id="KW-1185">Reference proteome</keyword>
<evidence type="ECO:0000256" key="2">
    <source>
        <dbReference type="ARBA" id="ARBA00022692"/>
    </source>
</evidence>
<dbReference type="Pfam" id="PF07690">
    <property type="entry name" value="MFS_1"/>
    <property type="match status" value="1"/>
</dbReference>
<keyword evidence="4 6" id="KW-0472">Membrane</keyword>
<dbReference type="RefSeq" id="WP_076815065.1">
    <property type="nucleotide sequence ID" value="NZ_MOMC01000015.1"/>
</dbReference>
<feature type="transmembrane region" description="Helical" evidence="6">
    <location>
        <begin position="290"/>
        <end position="308"/>
    </location>
</feature>
<feature type="transmembrane region" description="Helical" evidence="6">
    <location>
        <begin position="189"/>
        <end position="209"/>
    </location>
</feature>
<evidence type="ECO:0000256" key="6">
    <source>
        <dbReference type="SAM" id="Phobius"/>
    </source>
</evidence>
<dbReference type="InterPro" id="IPR011701">
    <property type="entry name" value="MFS"/>
</dbReference>
<feature type="transmembrane region" description="Helical" evidence="6">
    <location>
        <begin position="446"/>
        <end position="465"/>
    </location>
</feature>
<dbReference type="PANTHER" id="PTHR42718">
    <property type="entry name" value="MAJOR FACILITATOR SUPERFAMILY MULTIDRUG TRANSPORTER MFSC"/>
    <property type="match status" value="1"/>
</dbReference>
<feature type="transmembrane region" description="Helical" evidence="6">
    <location>
        <begin position="250"/>
        <end position="269"/>
    </location>
</feature>
<organism evidence="8 9">
    <name type="scientific">Pseudofrankia asymbiotica</name>
    <dbReference type="NCBI Taxonomy" id="1834516"/>
    <lineage>
        <taxon>Bacteria</taxon>
        <taxon>Bacillati</taxon>
        <taxon>Actinomycetota</taxon>
        <taxon>Actinomycetes</taxon>
        <taxon>Frankiales</taxon>
        <taxon>Frankiaceae</taxon>
        <taxon>Pseudofrankia</taxon>
    </lineage>
</organism>
<sequence>MSLRTPSTAAATAAGGNAGADQPVAGRWSRRDWSVLLITCVGLFVTQLDLTVVNVAVGAIGRRLHASTRAVTWVVDGYFVTFAAFMIGFGDVGDLFGRRRVFLAGLAGFAAASTGCAVAPGVGWLILFRTLQGVAGAAILVSSLAILTDAFDGTDRTRAIGVWSAVAGIALVVGPLVGGLVVDGLGWRWIFWINVPISFVSIAAGHRVLRESRRGGHDRQLDRGGQILAVLMLGALAWGLSETAAEPGSVIGWLALGASVLLAAGFVAVERRCATPLVPLSVFRSRTFRGANLASLLVNFATLGLLYLLSLDFEHVDGRSATATGVRIAPLFAAYAAVSMLAGRIADRFGQRVPGTLGGLAAGAGVALVAAERASGAAAGAGLVLAGVGIGLALPAVVSTAVTAVPGARAGLGSGLNNTARQIGGTLGIALLGGVVAGAGSERAGIGRALIAVAAAYTVAAALAASTLRRPTPVRGGPAHIPSPGGSDGHHGRQQP</sequence>
<feature type="transmembrane region" description="Helical" evidence="6">
    <location>
        <begin position="377"/>
        <end position="402"/>
    </location>
</feature>
<evidence type="ECO:0000256" key="3">
    <source>
        <dbReference type="ARBA" id="ARBA00022989"/>
    </source>
</evidence>
<keyword evidence="3 6" id="KW-1133">Transmembrane helix</keyword>
<evidence type="ECO:0000313" key="9">
    <source>
        <dbReference type="Proteomes" id="UP000188929"/>
    </source>
</evidence>
<evidence type="ECO:0000313" key="8">
    <source>
        <dbReference type="EMBL" id="ONH31600.1"/>
    </source>
</evidence>
<dbReference type="Proteomes" id="UP000188929">
    <property type="component" value="Unassembled WGS sequence"/>
</dbReference>
<feature type="transmembrane region" description="Helical" evidence="6">
    <location>
        <begin position="126"/>
        <end position="147"/>
    </location>
</feature>
<comment type="subcellular location">
    <subcellularLocation>
        <location evidence="1">Cell membrane</location>
        <topology evidence="1">Multi-pass membrane protein</topology>
    </subcellularLocation>
</comment>
<dbReference type="CDD" id="cd17321">
    <property type="entry name" value="MFS_MMR_MDR_like"/>
    <property type="match status" value="1"/>
</dbReference>
<keyword evidence="2 6" id="KW-0812">Transmembrane</keyword>
<dbReference type="STRING" id="1834516.BL253_07910"/>
<accession>A0A1V2IF09</accession>
<evidence type="ECO:0000256" key="4">
    <source>
        <dbReference type="ARBA" id="ARBA00023136"/>
    </source>
</evidence>
<feature type="transmembrane region" description="Helical" evidence="6">
    <location>
        <begin position="159"/>
        <end position="177"/>
    </location>
</feature>
<dbReference type="SUPFAM" id="SSF103473">
    <property type="entry name" value="MFS general substrate transporter"/>
    <property type="match status" value="1"/>
</dbReference>
<dbReference type="InterPro" id="IPR020846">
    <property type="entry name" value="MFS_dom"/>
</dbReference>
<gene>
    <name evidence="8" type="ORF">BL253_07910</name>
</gene>
<dbReference type="Gene3D" id="1.20.1250.20">
    <property type="entry name" value="MFS general substrate transporter like domains"/>
    <property type="match status" value="1"/>
</dbReference>
<feature type="transmembrane region" description="Helical" evidence="6">
    <location>
        <begin position="35"/>
        <end position="58"/>
    </location>
</feature>
<protein>
    <submittedName>
        <fullName evidence="8">MFS transporter</fullName>
    </submittedName>
</protein>
<feature type="region of interest" description="Disordered" evidence="5">
    <location>
        <begin position="1"/>
        <end position="24"/>
    </location>
</feature>
<proteinExistence type="predicted"/>
<dbReference type="InterPro" id="IPR036259">
    <property type="entry name" value="MFS_trans_sf"/>
</dbReference>
<evidence type="ECO:0000256" key="1">
    <source>
        <dbReference type="ARBA" id="ARBA00004651"/>
    </source>
</evidence>
<dbReference type="GO" id="GO:0022857">
    <property type="term" value="F:transmembrane transporter activity"/>
    <property type="evidence" value="ECO:0007669"/>
    <property type="project" value="InterPro"/>
</dbReference>
<dbReference type="PANTHER" id="PTHR42718:SF48">
    <property type="entry name" value="CONSERVED TWO-DOMAIN MEMBRANE PROTEIN-RELATED"/>
    <property type="match status" value="1"/>
</dbReference>
<feature type="domain" description="Major facilitator superfamily (MFS) profile" evidence="7">
    <location>
        <begin position="35"/>
        <end position="473"/>
    </location>
</feature>